<evidence type="ECO:0000256" key="3">
    <source>
        <dbReference type="ARBA" id="ARBA00023002"/>
    </source>
</evidence>
<evidence type="ECO:0000256" key="4">
    <source>
        <dbReference type="ARBA" id="ARBA00023004"/>
    </source>
</evidence>
<dbReference type="EMBL" id="LT629791">
    <property type="protein sequence ID" value="SDU60447.1"/>
    <property type="molecule type" value="Genomic_DNA"/>
</dbReference>
<organism evidence="6 7">
    <name type="scientific">Jiangella alkaliphila</name>
    <dbReference type="NCBI Taxonomy" id="419479"/>
    <lineage>
        <taxon>Bacteria</taxon>
        <taxon>Bacillati</taxon>
        <taxon>Actinomycetota</taxon>
        <taxon>Actinomycetes</taxon>
        <taxon>Jiangellales</taxon>
        <taxon>Jiangellaceae</taxon>
        <taxon>Jiangella</taxon>
    </lineage>
</organism>
<keyword evidence="7" id="KW-1185">Reference proteome</keyword>
<protein>
    <submittedName>
        <fullName evidence="6">FAD dependent oxidoreductase</fullName>
    </submittedName>
</protein>
<dbReference type="PANTHER" id="PTHR43498">
    <property type="entry name" value="FERREDOXIN:COB-COM HETERODISULFIDE REDUCTASE SUBUNIT A"/>
    <property type="match status" value="1"/>
</dbReference>
<keyword evidence="4" id="KW-0408">Iron</keyword>
<name>A0A1H2JVI9_9ACTN</name>
<evidence type="ECO:0000256" key="1">
    <source>
        <dbReference type="ARBA" id="ARBA00022485"/>
    </source>
</evidence>
<accession>A0A1H2JVI9</accession>
<dbReference type="InterPro" id="IPR039650">
    <property type="entry name" value="HdrA-like"/>
</dbReference>
<dbReference type="AlphaFoldDB" id="A0A1H2JVI9"/>
<proteinExistence type="predicted"/>
<dbReference type="RefSeq" id="WP_046769880.1">
    <property type="nucleotide sequence ID" value="NZ_LBMC01000013.1"/>
</dbReference>
<keyword evidence="5" id="KW-0411">Iron-sulfur</keyword>
<dbReference type="SUPFAM" id="SSF51905">
    <property type="entry name" value="FAD/NAD(P)-binding domain"/>
    <property type="match status" value="1"/>
</dbReference>
<dbReference type="Pfam" id="PF12831">
    <property type="entry name" value="FAD_oxidored"/>
    <property type="match status" value="1"/>
</dbReference>
<keyword evidence="3" id="KW-0560">Oxidoreductase</keyword>
<dbReference type="GO" id="GO:0046872">
    <property type="term" value="F:metal ion binding"/>
    <property type="evidence" value="ECO:0007669"/>
    <property type="project" value="UniProtKB-KW"/>
</dbReference>
<evidence type="ECO:0000313" key="7">
    <source>
        <dbReference type="Proteomes" id="UP000182977"/>
    </source>
</evidence>
<dbReference type="PANTHER" id="PTHR43498:SF1">
    <property type="entry name" value="COB--COM HETERODISULFIDE REDUCTASE IRON-SULFUR SUBUNIT A"/>
    <property type="match status" value="1"/>
</dbReference>
<dbReference type="STRING" id="419479.SAMN04488563_3129"/>
<dbReference type="OrthoDB" id="177652at2"/>
<reference evidence="7" key="1">
    <citation type="submission" date="2016-10" db="EMBL/GenBank/DDBJ databases">
        <authorList>
            <person name="Varghese N."/>
            <person name="Submissions S."/>
        </authorList>
    </citation>
    <scope>NUCLEOTIDE SEQUENCE [LARGE SCALE GENOMIC DNA]</scope>
    <source>
        <strain evidence="7">DSM 45079</strain>
    </source>
</reference>
<evidence type="ECO:0000256" key="2">
    <source>
        <dbReference type="ARBA" id="ARBA00022723"/>
    </source>
</evidence>
<dbReference type="GO" id="GO:0051539">
    <property type="term" value="F:4 iron, 4 sulfur cluster binding"/>
    <property type="evidence" value="ECO:0007669"/>
    <property type="project" value="UniProtKB-KW"/>
</dbReference>
<sequence>MSQERPLLVTEPATADRPFRTEHLAADLVIVGGGLAGSCAAVTAARAGIRVVLVQDRPVLGGNASSEVRLWALGATAHMFNNNRWSREGGVLDELLVENTFRNREGNAVLFDSVLLEKVVSEPNITLLLNTAAIAVEKDGGDIRSVTAFCSQNSTRYELTAPLFCDASGDGVLGYLAGAAYRMGAESKDEFGELFAPEESYGGLLGQSIYFYSKDVGQPVTFTPPAYALTDITKIPRWRSFDTKVQGCRLWWIEYGGRLDTVHDTEAIKWELWKVVYGVWNHLKNSGQFPEAETLTLEWVGLIPGKRESRRFEGLYLLRQQDLVEQRPHDDAVASGGWSIDLHPADGVFSEHAGSSHLHTRGVYQVPYRCLVSRDVGNLFLAGRIISVSHVAFASTRVMATCAQLGQAVGMAAALCTRSALAPADVVKPDRMRELQRELLRAGQHIPGHRLDDPDDLVRSATLSASSSFVLSELPADGPAVPLDAPRAQLLPVPAGRCPRIALTVDVAAPTTLRAELRTGNRPDDYTPDVVLGAQEFALEPGPAQRIELDLDVTIDEPRYVFVALMANDDVAVRTTLTRVTGLVSVRHPGTQEADPAVGRPRVEFWTPERRPGGHNLAVTVDPPLRAWDVENLRNGRARPAAQPNAWAAARGDAAPAATLRWASPRVIERIELSFDTDFDHALETVLWPHPEHAMPFCVRDYRVRAGGTVVAERSGNHQTRDTLVFDPPLETDELTVEVVASHGDVPAAVFEVRCYGGRA</sequence>
<keyword evidence="1" id="KW-0004">4Fe-4S</keyword>
<gene>
    <name evidence="6" type="ORF">SAMN04488563_3129</name>
</gene>
<dbReference type="InterPro" id="IPR036188">
    <property type="entry name" value="FAD/NAD-bd_sf"/>
</dbReference>
<dbReference type="GO" id="GO:0016491">
    <property type="term" value="F:oxidoreductase activity"/>
    <property type="evidence" value="ECO:0007669"/>
    <property type="project" value="UniProtKB-KW"/>
</dbReference>
<dbReference type="Gene3D" id="3.50.50.60">
    <property type="entry name" value="FAD/NAD(P)-binding domain"/>
    <property type="match status" value="1"/>
</dbReference>
<evidence type="ECO:0000313" key="6">
    <source>
        <dbReference type="EMBL" id="SDU60447.1"/>
    </source>
</evidence>
<evidence type="ECO:0000256" key="5">
    <source>
        <dbReference type="ARBA" id="ARBA00023014"/>
    </source>
</evidence>
<keyword evidence="2" id="KW-0479">Metal-binding</keyword>
<dbReference type="Proteomes" id="UP000182977">
    <property type="component" value="Chromosome I"/>
</dbReference>